<dbReference type="Proteomes" id="UP000214646">
    <property type="component" value="Unassembled WGS sequence"/>
</dbReference>
<accession>A0A225E8R3</accession>
<dbReference type="NCBIfam" id="TIGR04294">
    <property type="entry name" value="pre_pil_HX9DG"/>
    <property type="match status" value="1"/>
</dbReference>
<dbReference type="PANTHER" id="PTHR30093">
    <property type="entry name" value="GENERAL SECRETION PATHWAY PROTEIN G"/>
    <property type="match status" value="1"/>
</dbReference>
<evidence type="ECO:0000313" key="5">
    <source>
        <dbReference type="Proteomes" id="UP000214646"/>
    </source>
</evidence>
<keyword evidence="2" id="KW-0812">Transmembrane</keyword>
<dbReference type="PANTHER" id="PTHR30093:SF2">
    <property type="entry name" value="TYPE II SECRETION SYSTEM PROTEIN H"/>
    <property type="match status" value="1"/>
</dbReference>
<dbReference type="OrthoDB" id="269301at2"/>
<feature type="compositionally biased region" description="Polar residues" evidence="1">
    <location>
        <begin position="134"/>
        <end position="143"/>
    </location>
</feature>
<dbReference type="SUPFAM" id="SSF54523">
    <property type="entry name" value="Pili subunits"/>
    <property type="match status" value="1"/>
</dbReference>
<dbReference type="Pfam" id="PF07963">
    <property type="entry name" value="N_methyl"/>
    <property type="match status" value="1"/>
</dbReference>
<evidence type="ECO:0000259" key="3">
    <source>
        <dbReference type="Pfam" id="PF07596"/>
    </source>
</evidence>
<dbReference type="Pfam" id="PF07596">
    <property type="entry name" value="SBP_bac_10"/>
    <property type="match status" value="1"/>
</dbReference>
<name>A0A225E8R3_9BACT</name>
<dbReference type="RefSeq" id="WP_088252791.1">
    <property type="nucleotide sequence ID" value="NZ_NIDE01000002.1"/>
</dbReference>
<dbReference type="PROSITE" id="PS00409">
    <property type="entry name" value="PROKAR_NTER_METHYL"/>
    <property type="match status" value="1"/>
</dbReference>
<dbReference type="AlphaFoldDB" id="A0A225E8R3"/>
<dbReference type="InterPro" id="IPR011453">
    <property type="entry name" value="DUF1559"/>
</dbReference>
<gene>
    <name evidence="4" type="ORF">FRUB_01336</name>
</gene>
<evidence type="ECO:0000256" key="1">
    <source>
        <dbReference type="SAM" id="MobiDB-lite"/>
    </source>
</evidence>
<reference evidence="5" key="1">
    <citation type="submission" date="2017-06" db="EMBL/GenBank/DDBJ databases">
        <title>Genome analysis of Fimbriiglobus ruber SP5, the first member of the order Planctomycetales with confirmed chitinolytic capability.</title>
        <authorList>
            <person name="Ravin N.V."/>
            <person name="Rakitin A.L."/>
            <person name="Ivanova A.A."/>
            <person name="Beletsky A.V."/>
            <person name="Kulichevskaya I.S."/>
            <person name="Mardanov A.V."/>
            <person name="Dedysh S.N."/>
        </authorList>
    </citation>
    <scope>NUCLEOTIDE SEQUENCE [LARGE SCALE GENOMIC DNA]</scope>
    <source>
        <strain evidence="5">SP5</strain>
    </source>
</reference>
<evidence type="ECO:0000313" key="4">
    <source>
        <dbReference type="EMBL" id="OWK45005.1"/>
    </source>
</evidence>
<keyword evidence="2" id="KW-1133">Transmembrane helix</keyword>
<dbReference type="NCBIfam" id="TIGR02532">
    <property type="entry name" value="IV_pilin_GFxxxE"/>
    <property type="match status" value="1"/>
</dbReference>
<keyword evidence="5" id="KW-1185">Reference proteome</keyword>
<proteinExistence type="predicted"/>
<feature type="domain" description="DUF1559" evidence="3">
    <location>
        <begin position="38"/>
        <end position="313"/>
    </location>
</feature>
<comment type="caution">
    <text evidence="4">The sequence shown here is derived from an EMBL/GenBank/DDBJ whole genome shotgun (WGS) entry which is preliminary data.</text>
</comment>
<sequence length="331" mass="35543">MFSTLRGTGRRAGFTLIELLVVIAIIAILIGLLLPAVQKVREAAARTQCTNNLKQMSLAFHGYHDVYGYLPPGSSGPMNPDGSFPAAFADPSYGSSLPWGHFSWAAVILPFVEQTNLFNSINFTVPAYADSIWESSSNSTPSNRGPAGSTVNKPAALNMPKLFVCPSSRRGSSDPSATTHKDYAVNGGTNNVCCPERTQSSNDGLSFVNAKIKMTDITDGTSNTYMLLEKSNYPDHSWLVDGYGSNHFFWVHHPSQGYVVSQPATNASGQAAAQYTPNVDSFNNRATEGYHTGGVMVTMADGHAQFISNSINPVTHNSLFTRAGGEVLGNY</sequence>
<dbReference type="EMBL" id="NIDE01000002">
    <property type="protein sequence ID" value="OWK45005.1"/>
    <property type="molecule type" value="Genomic_DNA"/>
</dbReference>
<feature type="transmembrane region" description="Helical" evidence="2">
    <location>
        <begin position="12"/>
        <end position="34"/>
    </location>
</feature>
<organism evidence="4 5">
    <name type="scientific">Fimbriiglobus ruber</name>
    <dbReference type="NCBI Taxonomy" id="1908690"/>
    <lineage>
        <taxon>Bacteria</taxon>
        <taxon>Pseudomonadati</taxon>
        <taxon>Planctomycetota</taxon>
        <taxon>Planctomycetia</taxon>
        <taxon>Gemmatales</taxon>
        <taxon>Gemmataceae</taxon>
        <taxon>Fimbriiglobus</taxon>
    </lineage>
</organism>
<keyword evidence="2" id="KW-0472">Membrane</keyword>
<protein>
    <recommendedName>
        <fullName evidence="3">DUF1559 domain-containing protein</fullName>
    </recommendedName>
</protein>
<feature type="region of interest" description="Disordered" evidence="1">
    <location>
        <begin position="134"/>
        <end position="154"/>
    </location>
</feature>
<dbReference type="Gene3D" id="3.30.700.10">
    <property type="entry name" value="Glycoprotein, Type 4 Pilin"/>
    <property type="match status" value="1"/>
</dbReference>
<dbReference type="InterPro" id="IPR027558">
    <property type="entry name" value="Pre_pil_HX9DG_C"/>
</dbReference>
<evidence type="ECO:0000256" key="2">
    <source>
        <dbReference type="SAM" id="Phobius"/>
    </source>
</evidence>
<dbReference type="InterPro" id="IPR012902">
    <property type="entry name" value="N_methyl_site"/>
</dbReference>
<dbReference type="InterPro" id="IPR045584">
    <property type="entry name" value="Pilin-like"/>
</dbReference>